<reference evidence="1" key="1">
    <citation type="submission" date="2018-11" db="EMBL/GenBank/DDBJ databases">
        <authorList>
            <person name="Alioto T."/>
            <person name="Alioto T."/>
        </authorList>
    </citation>
    <scope>NUCLEOTIDE SEQUENCE</scope>
</reference>
<comment type="caution">
    <text evidence="1">The sequence shown here is derived from an EMBL/GenBank/DDBJ whole genome shotgun (WGS) entry which is preliminary data.</text>
</comment>
<evidence type="ECO:0000313" key="2">
    <source>
        <dbReference type="Proteomes" id="UP000596742"/>
    </source>
</evidence>
<name>A0A8B6CQZ0_MYTGA</name>
<dbReference type="EMBL" id="UYJE01002209">
    <property type="protein sequence ID" value="VDI08635.1"/>
    <property type="molecule type" value="Genomic_DNA"/>
</dbReference>
<dbReference type="Proteomes" id="UP000596742">
    <property type="component" value="Unassembled WGS sequence"/>
</dbReference>
<keyword evidence="2" id="KW-1185">Reference proteome</keyword>
<dbReference type="AlphaFoldDB" id="A0A8B6CQZ0"/>
<sequence length="61" mass="7296">RFSAYDIYDANHHSIFKFGMKSKRHECKAEVTDTKYENKIAVIEQREIDSDMLSFQIDCEY</sequence>
<organism evidence="1 2">
    <name type="scientific">Mytilus galloprovincialis</name>
    <name type="common">Mediterranean mussel</name>
    <dbReference type="NCBI Taxonomy" id="29158"/>
    <lineage>
        <taxon>Eukaryota</taxon>
        <taxon>Metazoa</taxon>
        <taxon>Spiralia</taxon>
        <taxon>Lophotrochozoa</taxon>
        <taxon>Mollusca</taxon>
        <taxon>Bivalvia</taxon>
        <taxon>Autobranchia</taxon>
        <taxon>Pteriomorphia</taxon>
        <taxon>Mytilida</taxon>
        <taxon>Mytiloidea</taxon>
        <taxon>Mytilidae</taxon>
        <taxon>Mytilinae</taxon>
        <taxon>Mytilus</taxon>
    </lineage>
</organism>
<feature type="non-terminal residue" evidence="1">
    <location>
        <position position="1"/>
    </location>
</feature>
<proteinExistence type="predicted"/>
<evidence type="ECO:0000313" key="1">
    <source>
        <dbReference type="EMBL" id="VDI08635.1"/>
    </source>
</evidence>
<protein>
    <submittedName>
        <fullName evidence="1">Uncharacterized protein</fullName>
    </submittedName>
</protein>
<gene>
    <name evidence="1" type="ORF">MGAL_10B036653</name>
</gene>
<accession>A0A8B6CQZ0</accession>